<dbReference type="GO" id="GO:0046982">
    <property type="term" value="F:protein heterodimerization activity"/>
    <property type="evidence" value="ECO:0007669"/>
    <property type="project" value="InterPro"/>
</dbReference>
<name>M5E9N4_MALS4</name>
<gene>
    <name evidence="2" type="ORF">MSYG_3140</name>
</gene>
<dbReference type="OrthoDB" id="3363896at2759"/>
<feature type="compositionally biased region" description="Polar residues" evidence="1">
    <location>
        <begin position="286"/>
        <end position="295"/>
    </location>
</feature>
<feature type="region of interest" description="Disordered" evidence="1">
    <location>
        <begin position="209"/>
        <end position="263"/>
    </location>
</feature>
<dbReference type="InterPro" id="IPR009072">
    <property type="entry name" value="Histone-fold"/>
</dbReference>
<evidence type="ECO:0000313" key="2">
    <source>
        <dbReference type="EMBL" id="SHO78792.1"/>
    </source>
</evidence>
<evidence type="ECO:0000313" key="3">
    <source>
        <dbReference type="Proteomes" id="UP000186303"/>
    </source>
</evidence>
<dbReference type="CDD" id="cd00076">
    <property type="entry name" value="HFD_SF"/>
    <property type="match status" value="1"/>
</dbReference>
<dbReference type="RefSeq" id="XP_018740698.1">
    <property type="nucleotide sequence ID" value="XM_018883993.1"/>
</dbReference>
<dbReference type="Gene3D" id="1.10.20.10">
    <property type="entry name" value="Histone, subunit A"/>
    <property type="match status" value="1"/>
</dbReference>
<feature type="region of interest" description="Disordered" evidence="1">
    <location>
        <begin position="286"/>
        <end position="315"/>
    </location>
</feature>
<dbReference type="EMBL" id="LT671824">
    <property type="protein sequence ID" value="SHO78792.1"/>
    <property type="molecule type" value="Genomic_DNA"/>
</dbReference>
<reference evidence="3" key="1">
    <citation type="journal article" date="2017" name="Nucleic Acids Res.">
        <title>Proteogenomics produces comprehensive and highly accurate protein-coding gene annotation in a complete genome assembly of Malassezia sympodialis.</title>
        <authorList>
            <person name="Zhu Y."/>
            <person name="Engstroem P.G."/>
            <person name="Tellgren-Roth C."/>
            <person name="Baudo C.D."/>
            <person name="Kennell J.C."/>
            <person name="Sun S."/>
            <person name="Billmyre R.B."/>
            <person name="Schroeder M.S."/>
            <person name="Andersson A."/>
            <person name="Holm T."/>
            <person name="Sigurgeirsson B."/>
            <person name="Wu G."/>
            <person name="Sankaranarayanan S.R."/>
            <person name="Siddharthan R."/>
            <person name="Sanyal K."/>
            <person name="Lundeberg J."/>
            <person name="Nystedt B."/>
            <person name="Boekhout T."/>
            <person name="Dawson T.L. Jr."/>
            <person name="Heitman J."/>
            <person name="Scheynius A."/>
            <person name="Lehtioe J."/>
        </authorList>
    </citation>
    <scope>NUCLEOTIDE SEQUENCE [LARGE SCALE GENOMIC DNA]</scope>
    <source>
        <strain evidence="3">ATCC 42132</strain>
    </source>
</reference>
<dbReference type="AlphaFoldDB" id="M5E9N4"/>
<protein>
    <submittedName>
        <fullName evidence="2">Uncharacterized protein</fullName>
    </submittedName>
</protein>
<dbReference type="OMA" id="HAERFFH"/>
<dbReference type="Proteomes" id="UP000186303">
    <property type="component" value="Chromosome 4"/>
</dbReference>
<proteinExistence type="predicted"/>
<dbReference type="KEGG" id="msym:MSY001_2156"/>
<sequence>MAATPAMSKEVALLRKTTSCMRPTADFSLFQLQLSAYALLSSCGFQGSSATACHVLAELMQRYLALLARTSASMAQEAGRTHAHVWDVASAFEHVMGPGALDELLEWADDEEVWKRSATDLWPEPVQQQQKQLGEYVLAARAQPERVSLVFQEIKDPALRAELEVRQAVEATWEEDLVWGDVASDAPSSTPLRGSSPLLRTDDAYIPSFLPPLPSADDWERKPSMPEPTELGPSPPTETVLRPPQPRAASVQGVPPADEVGDDGVRKVWRRSADAYAGVLADQANSRSELPSLTESLKRRRSNTPRAARPSTSSLGAFMHAMNALESDPVSRIPMYLTSLTRSYHTNPTSASSAAAAFKRRRLAHSIADPQRYVPNDSLHGCVHVHPISPSSAPGPSLLITIPPPKDGVDEEAHAATAAPIFTPVHPHGRAVALVPPAGAQFPSLSYRHPSHLYYGARMLTYPDMQRAFSRLSDPPALLDDHHTEQVYHGMAASRALLTGTMMSVRHRDTPSVMVSRYRGANSILHAALERLRFHLATELEASRRAAQADGHAEEVEEPIRGERIKLPVKGTLVHSWDWRKAEP</sequence>
<evidence type="ECO:0000256" key="1">
    <source>
        <dbReference type="SAM" id="MobiDB-lite"/>
    </source>
</evidence>
<dbReference type="VEuPathDB" id="FungiDB:MSYG_3140"/>
<dbReference type="STRING" id="1230383.M5E9N4"/>
<accession>M5E9N4</accession>
<dbReference type="HOGENOM" id="CLU_466970_0_0_1"/>
<organism evidence="2 3">
    <name type="scientific">Malassezia sympodialis (strain ATCC 42132)</name>
    <name type="common">Atopic eczema-associated yeast</name>
    <dbReference type="NCBI Taxonomy" id="1230383"/>
    <lineage>
        <taxon>Eukaryota</taxon>
        <taxon>Fungi</taxon>
        <taxon>Dikarya</taxon>
        <taxon>Basidiomycota</taxon>
        <taxon>Ustilaginomycotina</taxon>
        <taxon>Malasseziomycetes</taxon>
        <taxon>Malasseziales</taxon>
        <taxon>Malasseziaceae</taxon>
        <taxon>Malassezia</taxon>
    </lineage>
</organism>
<keyword evidence="3" id="KW-1185">Reference proteome</keyword>